<accession>A0ABU7G8I3</accession>
<organism evidence="5 6">
    <name type="scientific">Agarivorans aestuarii</name>
    <dbReference type="NCBI Taxonomy" id="1563703"/>
    <lineage>
        <taxon>Bacteria</taxon>
        <taxon>Pseudomonadati</taxon>
        <taxon>Pseudomonadota</taxon>
        <taxon>Gammaproteobacteria</taxon>
        <taxon>Alteromonadales</taxon>
        <taxon>Alteromonadaceae</taxon>
        <taxon>Agarivorans</taxon>
    </lineage>
</organism>
<evidence type="ECO:0000256" key="2">
    <source>
        <dbReference type="ARBA" id="ARBA00022705"/>
    </source>
</evidence>
<keyword evidence="1 4" id="KW-0639">Primosome</keyword>
<dbReference type="Pfam" id="PF22657">
    <property type="entry name" value="SSB_1"/>
    <property type="match status" value="1"/>
</dbReference>
<dbReference type="Gene3D" id="2.40.50.140">
    <property type="entry name" value="Nucleic acid-binding proteins"/>
    <property type="match status" value="1"/>
</dbReference>
<dbReference type="RefSeq" id="WP_163134787.1">
    <property type="nucleotide sequence ID" value="NZ_AP023033.1"/>
</dbReference>
<dbReference type="InterPro" id="IPR012340">
    <property type="entry name" value="NA-bd_OB-fold"/>
</dbReference>
<evidence type="ECO:0000313" key="5">
    <source>
        <dbReference type="EMBL" id="MEE1675504.1"/>
    </source>
</evidence>
<reference evidence="6" key="1">
    <citation type="submission" date="2023-07" db="EMBL/GenBank/DDBJ databases">
        <title>Draft genome sequence of Agarivorans aestuarii strain ZMCS4, a CAZymes producing bacteria isolated from the marine brown algae Clodostephus spongiosus.</title>
        <authorList>
            <person name="Lorente B."/>
            <person name="Cabral C."/>
            <person name="Frias J."/>
            <person name="Faria J."/>
            <person name="Toubarro D."/>
        </authorList>
    </citation>
    <scope>NUCLEOTIDE SEQUENCE [LARGE SCALE GENOMIC DNA]</scope>
    <source>
        <strain evidence="6">ZMCS4</strain>
    </source>
</reference>
<name>A0ABU7G8I3_9ALTE</name>
<dbReference type="SUPFAM" id="SSF50249">
    <property type="entry name" value="Nucleic acid-binding proteins"/>
    <property type="match status" value="1"/>
</dbReference>
<comment type="similarity">
    <text evidence="4">Belongs to the PriB family.</text>
</comment>
<reference evidence="5 6" key="2">
    <citation type="submission" date="2023-12" db="EMBL/GenBank/DDBJ databases">
        <authorList>
            <consortium name="Cladostephus spongiosus"/>
            <person name="Lorente B."/>
            <person name="Cabral C."/>
            <person name="Frias J."/>
            <person name="Faria J."/>
            <person name="Toubarro D."/>
        </authorList>
    </citation>
    <scope>NUCLEOTIDE SEQUENCE [LARGE SCALE GENOMIC DNA]</scope>
    <source>
        <strain evidence="5 6">ZMCS4</strain>
    </source>
</reference>
<evidence type="ECO:0000256" key="1">
    <source>
        <dbReference type="ARBA" id="ARBA00022515"/>
    </source>
</evidence>
<dbReference type="PIRSF" id="PIRSF003135">
    <property type="entry name" value="Primosomal_n"/>
    <property type="match status" value="1"/>
</dbReference>
<dbReference type="Proteomes" id="UP001310248">
    <property type="component" value="Unassembled WGS sequence"/>
</dbReference>
<keyword evidence="2 4" id="KW-0235">DNA replication</keyword>
<dbReference type="EMBL" id="JAYDYW010000013">
    <property type="protein sequence ID" value="MEE1675504.1"/>
    <property type="molecule type" value="Genomic_DNA"/>
</dbReference>
<sequence length="104" mass="11451">MSENRLVLQGRVLRAPKRSTSPAGVAHCQFWLEHRSQQQEAGFSRQAYCQIAVVASGDILKQDSSHISMGCEVRVSGFINSHKAANGTYRLVLHASEIDLLSRG</sequence>
<dbReference type="HAMAP" id="MF_00720">
    <property type="entry name" value="PriB"/>
    <property type="match status" value="1"/>
</dbReference>
<dbReference type="InterPro" id="IPR023646">
    <property type="entry name" value="Prisomal_replication_PriB"/>
</dbReference>
<keyword evidence="3 4" id="KW-0238">DNA-binding</keyword>
<dbReference type="InterPro" id="IPR000424">
    <property type="entry name" value="Primosome_PriB/ssb"/>
</dbReference>
<gene>
    <name evidence="4 5" type="primary">priB</name>
    <name evidence="5" type="ORF">SNR37_000830</name>
</gene>
<dbReference type="PROSITE" id="PS50935">
    <property type="entry name" value="SSB"/>
    <property type="match status" value="1"/>
</dbReference>
<comment type="function">
    <text evidence="4">Involved in the restart of stalled replication forks, which reloads the replicative helicase on sites other than the origin of replication; the PriA-PriB pathway is the major replication restart pathway. During primosome assembly it facilitates complex formation between PriA and DnaT on DNA; stabilizes PriA on DNA. Stimulates the DNA unwinding activity of PriA helicase.</text>
</comment>
<evidence type="ECO:0000256" key="3">
    <source>
        <dbReference type="ARBA" id="ARBA00023125"/>
    </source>
</evidence>
<evidence type="ECO:0000256" key="4">
    <source>
        <dbReference type="HAMAP-Rule" id="MF_00720"/>
    </source>
</evidence>
<keyword evidence="6" id="KW-1185">Reference proteome</keyword>
<comment type="caution">
    <text evidence="5">The sequence shown here is derived from an EMBL/GenBank/DDBJ whole genome shotgun (WGS) entry which is preliminary data.</text>
</comment>
<evidence type="ECO:0000313" key="6">
    <source>
        <dbReference type="Proteomes" id="UP001310248"/>
    </source>
</evidence>
<protein>
    <recommendedName>
        <fullName evidence="4">Replication restart protein PriB</fullName>
    </recommendedName>
</protein>
<dbReference type="NCBIfam" id="TIGR04418">
    <property type="entry name" value="PriB_gamma"/>
    <property type="match status" value="1"/>
</dbReference>
<proteinExistence type="inferred from homology"/>
<comment type="subunit">
    <text evidence="4">Homodimer. Interacts with PriA and DnaT. Component of the replication restart primosome. Primosome assembly occurs via a 'hand-off' mechanism. PriA binds to replication forks, subsequently PriB then DnaT bind; DnaT then displaces ssDNA to generate the helicase loading substrate.</text>
</comment>